<reference evidence="3 4" key="1">
    <citation type="submission" date="2024-09" db="EMBL/GenBank/DDBJ databases">
        <title>The Natural Products Discovery Center: Release of the First 8490 Sequenced Strains for Exploring Actinobacteria Biosynthetic Diversity.</title>
        <authorList>
            <person name="Kalkreuter E."/>
            <person name="Kautsar S.A."/>
            <person name="Yang D."/>
            <person name="Bader C.D."/>
            <person name="Teijaro C.N."/>
            <person name="Fluegel L."/>
            <person name="Davis C.M."/>
            <person name="Simpson J.R."/>
            <person name="Lauterbach L."/>
            <person name="Steele A.D."/>
            <person name="Gui C."/>
            <person name="Meng S."/>
            <person name="Li G."/>
            <person name="Viehrig K."/>
            <person name="Ye F."/>
            <person name="Su P."/>
            <person name="Kiefer A.F."/>
            <person name="Nichols A."/>
            <person name="Cepeda A.J."/>
            <person name="Yan W."/>
            <person name="Fan B."/>
            <person name="Jiang Y."/>
            <person name="Adhikari A."/>
            <person name="Zheng C.-J."/>
            <person name="Schuster L."/>
            <person name="Cowan T.M."/>
            <person name="Smanski M.J."/>
            <person name="Chevrette M.G."/>
            <person name="De Carvalho L.P.S."/>
            <person name="Shen B."/>
        </authorList>
    </citation>
    <scope>NUCLEOTIDE SEQUENCE [LARGE SCALE GENOMIC DNA]</scope>
    <source>
        <strain evidence="3 4">NPDC058584</strain>
    </source>
</reference>
<dbReference type="InterPro" id="IPR036691">
    <property type="entry name" value="Endo/exonu/phosph_ase_sf"/>
</dbReference>
<evidence type="ECO:0000313" key="4">
    <source>
        <dbReference type="Proteomes" id="UP001598300"/>
    </source>
</evidence>
<dbReference type="Pfam" id="PF03372">
    <property type="entry name" value="Exo_endo_phos"/>
    <property type="match status" value="1"/>
</dbReference>
<organism evidence="3 4">
    <name type="scientific">Streptomyces bacillaris</name>
    <dbReference type="NCBI Taxonomy" id="68179"/>
    <lineage>
        <taxon>Bacteria</taxon>
        <taxon>Bacillati</taxon>
        <taxon>Actinomycetota</taxon>
        <taxon>Actinomycetes</taxon>
        <taxon>Kitasatosporales</taxon>
        <taxon>Streptomycetaceae</taxon>
        <taxon>Streptomyces</taxon>
    </lineage>
</organism>
<gene>
    <name evidence="3" type="ORF">ACFWR3_08405</name>
</gene>
<dbReference type="PANTHER" id="PTHR44103">
    <property type="entry name" value="PROPROTEIN CONVERTASE P"/>
    <property type="match status" value="1"/>
</dbReference>
<dbReference type="SUPFAM" id="SSF56219">
    <property type="entry name" value="DNase I-like"/>
    <property type="match status" value="1"/>
</dbReference>
<accession>A0ABW6DT40</accession>
<name>A0ABW6DT40_9ACTN</name>
<dbReference type="InterPro" id="IPR005135">
    <property type="entry name" value="Endo/exonuclease/phosphatase"/>
</dbReference>
<keyword evidence="4" id="KW-1185">Reference proteome</keyword>
<comment type="caution">
    <text evidence="3">The sequence shown here is derived from an EMBL/GenBank/DDBJ whole genome shotgun (WGS) entry which is preliminary data.</text>
</comment>
<sequence>MRALHRVRGGAAVRLAVGMALLVGAVGVAGSGQKVAADPAPPPPVRTVSYNACGAHTCQNTVDDADTWAAKFRSRMEAEGGPADVIALQEMCTGQYEALRKLLVGYTAHWAGEQEPPGCARWGGSSTKFGQVLFVKGETADFTAYRALADPAETSVPQQRWMLCLKGPIGGRTTLACGTHLSPSLPLNGTPVLLANMERWAAGAPALVTGDFNAIPSHAGLVPMRTGLCGTGPFIEADAGRNAPTAYATAAPFTYRLKYDHAFFGSRDFTQLRARTADIDLTPGEDHKLVWAEARPLARTAVRVPGDLTGDLCPDMLAVRKDDTLRLYPGTGRGTFGSPRVIGSGPEWNGAVVSHRGDWDGDGHEDVVARKGDQLLLHRNTGTGDLAPGVVMKVSETGWAHASPVAAGDVDGDGGPDVLATSATGLWLHRGRVAADGGWLSFSAARIGGPEWKEYEVLLPGDTDGDGKAEVWARDPAGDIRQYTYDSGTKSLGAPTALGTLPRGSRPLALSLGDTDGDGKADLWTTTSSADLLFHPGGTPFAETGGVTVGTGGWGYFSRLG</sequence>
<dbReference type="Pfam" id="PF13517">
    <property type="entry name" value="FG-GAP_3"/>
    <property type="match status" value="2"/>
</dbReference>
<dbReference type="RefSeq" id="WP_079167044.1">
    <property type="nucleotide sequence ID" value="NZ_JBHVRE010000012.1"/>
</dbReference>
<protein>
    <submittedName>
        <fullName evidence="3">FG-GAP-like repeat-containing protein</fullName>
    </submittedName>
</protein>
<evidence type="ECO:0000256" key="1">
    <source>
        <dbReference type="ARBA" id="ARBA00022729"/>
    </source>
</evidence>
<keyword evidence="1" id="KW-0732">Signal</keyword>
<dbReference type="InterPro" id="IPR013517">
    <property type="entry name" value="FG-GAP"/>
</dbReference>
<dbReference type="InterPro" id="IPR028994">
    <property type="entry name" value="Integrin_alpha_N"/>
</dbReference>
<dbReference type="Proteomes" id="UP001598300">
    <property type="component" value="Unassembled WGS sequence"/>
</dbReference>
<dbReference type="Gene3D" id="3.60.10.10">
    <property type="entry name" value="Endonuclease/exonuclease/phosphatase"/>
    <property type="match status" value="1"/>
</dbReference>
<feature type="domain" description="Endonuclease/exonuclease/phosphatase" evidence="2">
    <location>
        <begin position="49"/>
        <end position="272"/>
    </location>
</feature>
<evidence type="ECO:0000313" key="3">
    <source>
        <dbReference type="EMBL" id="MFD3956097.1"/>
    </source>
</evidence>
<dbReference type="SUPFAM" id="SSF69318">
    <property type="entry name" value="Integrin alpha N-terminal domain"/>
    <property type="match status" value="1"/>
</dbReference>
<proteinExistence type="predicted"/>
<dbReference type="PANTHER" id="PTHR44103:SF1">
    <property type="entry name" value="PROPROTEIN CONVERTASE P"/>
    <property type="match status" value="1"/>
</dbReference>
<evidence type="ECO:0000259" key="2">
    <source>
        <dbReference type="Pfam" id="PF03372"/>
    </source>
</evidence>
<dbReference type="EMBL" id="JBHXPM010000006">
    <property type="protein sequence ID" value="MFD3956097.1"/>
    <property type="molecule type" value="Genomic_DNA"/>
</dbReference>